<reference evidence="7" key="1">
    <citation type="journal article" date="2020" name="Stud. Mycol.">
        <title>101 Dothideomycetes genomes: a test case for predicting lifestyles and emergence of pathogens.</title>
        <authorList>
            <person name="Haridas S."/>
            <person name="Albert R."/>
            <person name="Binder M."/>
            <person name="Bloem J."/>
            <person name="Labutti K."/>
            <person name="Salamov A."/>
            <person name="Andreopoulos B."/>
            <person name="Baker S."/>
            <person name="Barry K."/>
            <person name="Bills G."/>
            <person name="Bluhm B."/>
            <person name="Cannon C."/>
            <person name="Castanera R."/>
            <person name="Culley D."/>
            <person name="Daum C."/>
            <person name="Ezra D."/>
            <person name="Gonzalez J."/>
            <person name="Henrissat B."/>
            <person name="Kuo A."/>
            <person name="Liang C."/>
            <person name="Lipzen A."/>
            <person name="Lutzoni F."/>
            <person name="Magnuson J."/>
            <person name="Mondo S."/>
            <person name="Nolan M."/>
            <person name="Ohm R."/>
            <person name="Pangilinan J."/>
            <person name="Park H.-J."/>
            <person name="Ramirez L."/>
            <person name="Alfaro M."/>
            <person name="Sun H."/>
            <person name="Tritt A."/>
            <person name="Yoshinaga Y."/>
            <person name="Zwiers L.-H."/>
            <person name="Turgeon B."/>
            <person name="Goodwin S."/>
            <person name="Spatafora J."/>
            <person name="Crous P."/>
            <person name="Grigoriev I."/>
        </authorList>
    </citation>
    <scope>NUCLEOTIDE SEQUENCE</scope>
    <source>
        <strain evidence="7">CBS 480.64</strain>
    </source>
</reference>
<keyword evidence="4" id="KW-0805">Transcription regulation</keyword>
<feature type="non-terminal residue" evidence="7">
    <location>
        <position position="1"/>
    </location>
</feature>
<protein>
    <submittedName>
        <fullName evidence="7">WD40 repeat-like protein</fullName>
    </submittedName>
</protein>
<keyword evidence="3" id="KW-0694">RNA-binding</keyword>
<dbReference type="PANTHER" id="PTHR15528">
    <property type="entry name" value="PEROXISOME PROLIFERATOR ACTIVATED RECEPTOR GAMMA COACTIVATOR 1 PGC-1 -RELATED"/>
    <property type="match status" value="1"/>
</dbReference>
<sequence length="304" mass="33171">DGLGPCAATASFLLYALDREILVLHHGSLAIEKRFSLHRQPVRWIQVDNVSDSAGRLAVSYDAGNTAIVWDIWTGAELSRFSSYDRLRAASFMRNGNLAFGNDQGNIILFEHASAEHIAVRTIYDPIAALAPAADCRTFAIGYLNGSILVATVQPFAIVHTLNLNRPPGRIAGLAWHGSSSRQKTEMLATHTADGDLRVWSLPKAPSSDPPTVIRMLQLGDASGARGDCWMNWSKNGRIVQHVAGHTRAWDVRTKKVTWVTLQTPEGLSAMANYGPSSMLFAIRGRDGLVQQYDVNDPALVKSV</sequence>
<keyword evidence="6" id="KW-0539">Nucleus</keyword>
<dbReference type="GO" id="GO:0003723">
    <property type="term" value="F:RNA binding"/>
    <property type="evidence" value="ECO:0007669"/>
    <property type="project" value="UniProtKB-KW"/>
</dbReference>
<evidence type="ECO:0000256" key="5">
    <source>
        <dbReference type="ARBA" id="ARBA00023163"/>
    </source>
</evidence>
<keyword evidence="5" id="KW-0804">Transcription</keyword>
<gene>
    <name evidence="7" type="ORF">K470DRAFT_198579</name>
</gene>
<dbReference type="GO" id="GO:0005634">
    <property type="term" value="C:nucleus"/>
    <property type="evidence" value="ECO:0007669"/>
    <property type="project" value="UniProtKB-SubCell"/>
</dbReference>
<dbReference type="EMBL" id="MU005995">
    <property type="protein sequence ID" value="KAF2859245.1"/>
    <property type="molecule type" value="Genomic_DNA"/>
</dbReference>
<name>A0A6A7BX00_9PEZI</name>
<proteinExistence type="predicted"/>
<dbReference type="InterPro" id="IPR015943">
    <property type="entry name" value="WD40/YVTN_repeat-like_dom_sf"/>
</dbReference>
<dbReference type="GO" id="GO:0003712">
    <property type="term" value="F:transcription coregulator activity"/>
    <property type="evidence" value="ECO:0007669"/>
    <property type="project" value="InterPro"/>
</dbReference>
<comment type="subcellular location">
    <subcellularLocation>
        <location evidence="1">Nucleus</location>
    </subcellularLocation>
</comment>
<evidence type="ECO:0000256" key="2">
    <source>
        <dbReference type="ARBA" id="ARBA00022553"/>
    </source>
</evidence>
<dbReference type="PANTHER" id="PTHR15528:SF11">
    <property type="entry name" value="FI18188P1"/>
    <property type="match status" value="1"/>
</dbReference>
<dbReference type="InterPro" id="IPR036322">
    <property type="entry name" value="WD40_repeat_dom_sf"/>
</dbReference>
<dbReference type="InterPro" id="IPR034605">
    <property type="entry name" value="PGC-1"/>
</dbReference>
<dbReference type="GO" id="GO:0045944">
    <property type="term" value="P:positive regulation of transcription by RNA polymerase II"/>
    <property type="evidence" value="ECO:0007669"/>
    <property type="project" value="TreeGrafter"/>
</dbReference>
<evidence type="ECO:0000256" key="6">
    <source>
        <dbReference type="ARBA" id="ARBA00023242"/>
    </source>
</evidence>
<evidence type="ECO:0000313" key="7">
    <source>
        <dbReference type="EMBL" id="KAF2859245.1"/>
    </source>
</evidence>
<organism evidence="7 8">
    <name type="scientific">Piedraia hortae CBS 480.64</name>
    <dbReference type="NCBI Taxonomy" id="1314780"/>
    <lineage>
        <taxon>Eukaryota</taxon>
        <taxon>Fungi</taxon>
        <taxon>Dikarya</taxon>
        <taxon>Ascomycota</taxon>
        <taxon>Pezizomycotina</taxon>
        <taxon>Dothideomycetes</taxon>
        <taxon>Dothideomycetidae</taxon>
        <taxon>Capnodiales</taxon>
        <taxon>Piedraiaceae</taxon>
        <taxon>Piedraia</taxon>
    </lineage>
</organism>
<accession>A0A6A7BX00</accession>
<feature type="non-terminal residue" evidence="7">
    <location>
        <position position="304"/>
    </location>
</feature>
<evidence type="ECO:0000256" key="4">
    <source>
        <dbReference type="ARBA" id="ARBA00023015"/>
    </source>
</evidence>
<evidence type="ECO:0000256" key="1">
    <source>
        <dbReference type="ARBA" id="ARBA00004123"/>
    </source>
</evidence>
<dbReference type="Gene3D" id="2.130.10.10">
    <property type="entry name" value="YVTN repeat-like/Quinoprotein amine dehydrogenase"/>
    <property type="match status" value="1"/>
</dbReference>
<keyword evidence="8" id="KW-1185">Reference proteome</keyword>
<evidence type="ECO:0000313" key="8">
    <source>
        <dbReference type="Proteomes" id="UP000799421"/>
    </source>
</evidence>
<dbReference type="AlphaFoldDB" id="A0A6A7BX00"/>
<keyword evidence="2" id="KW-0597">Phosphoprotein</keyword>
<dbReference type="SUPFAM" id="SSF50978">
    <property type="entry name" value="WD40 repeat-like"/>
    <property type="match status" value="1"/>
</dbReference>
<dbReference type="Proteomes" id="UP000799421">
    <property type="component" value="Unassembled WGS sequence"/>
</dbReference>
<dbReference type="OrthoDB" id="7326421at2759"/>
<evidence type="ECO:0000256" key="3">
    <source>
        <dbReference type="ARBA" id="ARBA00022884"/>
    </source>
</evidence>